<dbReference type="Proteomes" id="UP000046392">
    <property type="component" value="Unplaced"/>
</dbReference>
<keyword evidence="1" id="KW-1185">Reference proteome</keyword>
<reference evidence="2" key="1">
    <citation type="submission" date="2017-02" db="UniProtKB">
        <authorList>
            <consortium name="WormBaseParasite"/>
        </authorList>
    </citation>
    <scope>IDENTIFICATION</scope>
</reference>
<evidence type="ECO:0000313" key="1">
    <source>
        <dbReference type="Proteomes" id="UP000046392"/>
    </source>
</evidence>
<accession>A0A0N5BZ64</accession>
<dbReference type="AlphaFoldDB" id="A0A0N5BZ64"/>
<dbReference type="WBParaSite" id="SPAL_0001105900.1">
    <property type="protein sequence ID" value="SPAL_0001105900.1"/>
    <property type="gene ID" value="SPAL_0001105900"/>
</dbReference>
<protein>
    <submittedName>
        <fullName evidence="2">Metalloendopeptidase</fullName>
    </submittedName>
</protein>
<name>A0A0N5BZ64_STREA</name>
<sequence length="384" mass="44816">MKRLELLFLIILVYFTITNNSVLSKKPKKKKPSKTPTNSFVMNKTIEYSIQKTLKYAGDIRFYHGLFENETCINFIESDVASLITATLIKWGDKCSVSADLVGGDIAYTINVNKECNDRDRFLKLIYWSVELRYQFTKCLESDRHYRPGHIKEHTMQDVLKKYKCKIDALGEAEQEINRFQVIISIKKSPKKSGVEPADLEQRDYNKELSFNNLIYLNKQICSNSCKDKKYSRKKCYNYGFKKSKNCYVCICPFFYTGKYCKDYMKPKKTHYCPKSYLKSSSTTKTLILDLKAECYYIIKPSSTKYKKVKVKFEPIGNPIHWKCSLGKILEVKYKKDKSIDGVMPCGHMRNFTVTADKGTTVLVYHDRIGTDFQIKMEYKEIRA</sequence>
<organism evidence="1 2">
    <name type="scientific">Strongyloides papillosus</name>
    <name type="common">Intestinal threadworm</name>
    <dbReference type="NCBI Taxonomy" id="174720"/>
    <lineage>
        <taxon>Eukaryota</taxon>
        <taxon>Metazoa</taxon>
        <taxon>Ecdysozoa</taxon>
        <taxon>Nematoda</taxon>
        <taxon>Chromadorea</taxon>
        <taxon>Rhabditida</taxon>
        <taxon>Tylenchina</taxon>
        <taxon>Panagrolaimomorpha</taxon>
        <taxon>Strongyloidoidea</taxon>
        <taxon>Strongyloididae</taxon>
        <taxon>Strongyloides</taxon>
    </lineage>
</organism>
<evidence type="ECO:0000313" key="2">
    <source>
        <dbReference type="WBParaSite" id="SPAL_0001105900.1"/>
    </source>
</evidence>
<proteinExistence type="predicted"/>